<dbReference type="GO" id="GO:0016042">
    <property type="term" value="P:lipid catabolic process"/>
    <property type="evidence" value="ECO:0007669"/>
    <property type="project" value="UniProtKB-KW"/>
</dbReference>
<dbReference type="OrthoDB" id="2363873at2759"/>
<dbReference type="PANTHER" id="PTHR10272:SF14">
    <property type="entry name" value="PAF ACETYLHYDROLASE FAMILY PROTEIN"/>
    <property type="match status" value="1"/>
</dbReference>
<dbReference type="Gene3D" id="3.40.50.1820">
    <property type="entry name" value="alpha/beta hydrolase"/>
    <property type="match status" value="1"/>
</dbReference>
<accession>A0A5N5XBX2</accession>
<dbReference type="SUPFAM" id="SSF53474">
    <property type="entry name" value="alpha/beta-Hydrolases"/>
    <property type="match status" value="1"/>
</dbReference>
<keyword evidence="4" id="KW-0443">Lipid metabolism</keyword>
<dbReference type="Pfam" id="PF03403">
    <property type="entry name" value="PAF-AH_p_II"/>
    <property type="match status" value="2"/>
</dbReference>
<dbReference type="PANTHER" id="PTHR10272">
    <property type="entry name" value="PLATELET-ACTIVATING FACTOR ACETYLHYDROLASE"/>
    <property type="match status" value="1"/>
</dbReference>
<dbReference type="AlphaFoldDB" id="A0A5N5XBX2"/>
<sequence length="324" mass="34797">MPDQGGSIISKATAIYGRLLRIHTAIISSNERHQPWLSTLIIFLTTLAQVAHAQITPVKLVDSSRVDPFSPNQDKRAIMVTSYVPVNFGNTKFNSYLAPHTEALSDKGYPAIIFSPGISASRLFYSSILKAVASSGIAVVSVDHPYDALSVEFPDGKAIYSANLSAADPLPLNTRVQDVIFALDQLNQNLMLIPSSFTGTLNVNKVAIVGHSFGGATAASAMLNETRFAGGLNFDGALWGPRQLQLSDSMHCTFTDFPLLRNASVWPVKVKQASSALMGPLSGLPVRAILADYVVAAARYFVTGEKSKLLDGPPGDYPEVRYVA</sequence>
<dbReference type="GO" id="GO:0003847">
    <property type="term" value="F:1-alkyl-2-acetylglycerophosphocholine esterase activity"/>
    <property type="evidence" value="ECO:0007669"/>
    <property type="project" value="UniProtKB-EC"/>
</dbReference>
<proteinExistence type="predicted"/>
<reference evidence="5 6" key="1">
    <citation type="submission" date="2019-04" db="EMBL/GenBank/DDBJ databases">
        <title>Friends and foes A comparative genomics study of 23 Aspergillus species from section Flavi.</title>
        <authorList>
            <consortium name="DOE Joint Genome Institute"/>
            <person name="Kjaerbolling I."/>
            <person name="Vesth T."/>
            <person name="Frisvad J.C."/>
            <person name="Nybo J.L."/>
            <person name="Theobald S."/>
            <person name="Kildgaard S."/>
            <person name="Isbrandt T."/>
            <person name="Kuo A."/>
            <person name="Sato A."/>
            <person name="Lyhne E.K."/>
            <person name="Kogle M.E."/>
            <person name="Wiebenga A."/>
            <person name="Kun R.S."/>
            <person name="Lubbers R.J."/>
            <person name="Makela M.R."/>
            <person name="Barry K."/>
            <person name="Chovatia M."/>
            <person name="Clum A."/>
            <person name="Daum C."/>
            <person name="Haridas S."/>
            <person name="He G."/>
            <person name="LaButti K."/>
            <person name="Lipzen A."/>
            <person name="Mondo S."/>
            <person name="Riley R."/>
            <person name="Salamov A."/>
            <person name="Simmons B.A."/>
            <person name="Magnuson J.K."/>
            <person name="Henrissat B."/>
            <person name="Mortensen U.H."/>
            <person name="Larsen T.O."/>
            <person name="Devries R.P."/>
            <person name="Grigoriev I.V."/>
            <person name="Machida M."/>
            <person name="Baker S.E."/>
            <person name="Andersen M.R."/>
        </authorList>
    </citation>
    <scope>NUCLEOTIDE SEQUENCE [LARGE SCALE GENOMIC DNA]</scope>
    <source>
        <strain evidence="5 6">CBS 151.66</strain>
    </source>
</reference>
<keyword evidence="2 5" id="KW-0378">Hydrolase</keyword>
<keyword evidence="3" id="KW-0442">Lipid degradation</keyword>
<evidence type="ECO:0000256" key="3">
    <source>
        <dbReference type="ARBA" id="ARBA00022963"/>
    </source>
</evidence>
<keyword evidence="6" id="KW-1185">Reference proteome</keyword>
<evidence type="ECO:0000256" key="1">
    <source>
        <dbReference type="ARBA" id="ARBA00013201"/>
    </source>
</evidence>
<gene>
    <name evidence="5" type="ORF">BDV29DRAFT_199456</name>
</gene>
<evidence type="ECO:0000313" key="6">
    <source>
        <dbReference type="Proteomes" id="UP000326565"/>
    </source>
</evidence>
<dbReference type="Proteomes" id="UP000326565">
    <property type="component" value="Unassembled WGS sequence"/>
</dbReference>
<protein>
    <recommendedName>
        <fullName evidence="1">1-alkyl-2-acetylglycerophosphocholine esterase</fullName>
        <ecNumber evidence="1">3.1.1.47</ecNumber>
    </recommendedName>
</protein>
<evidence type="ECO:0000256" key="4">
    <source>
        <dbReference type="ARBA" id="ARBA00023098"/>
    </source>
</evidence>
<evidence type="ECO:0000256" key="2">
    <source>
        <dbReference type="ARBA" id="ARBA00022801"/>
    </source>
</evidence>
<organism evidence="5 6">
    <name type="scientific">Aspergillus leporis</name>
    <dbReference type="NCBI Taxonomy" id="41062"/>
    <lineage>
        <taxon>Eukaryota</taxon>
        <taxon>Fungi</taxon>
        <taxon>Dikarya</taxon>
        <taxon>Ascomycota</taxon>
        <taxon>Pezizomycotina</taxon>
        <taxon>Eurotiomycetes</taxon>
        <taxon>Eurotiomycetidae</taxon>
        <taxon>Eurotiales</taxon>
        <taxon>Aspergillaceae</taxon>
        <taxon>Aspergillus</taxon>
        <taxon>Aspergillus subgen. Circumdati</taxon>
    </lineage>
</organism>
<name>A0A5N5XBX2_9EURO</name>
<evidence type="ECO:0000313" key="5">
    <source>
        <dbReference type="EMBL" id="KAB8077034.1"/>
    </source>
</evidence>
<dbReference type="EMBL" id="ML732173">
    <property type="protein sequence ID" value="KAB8077034.1"/>
    <property type="molecule type" value="Genomic_DNA"/>
</dbReference>
<dbReference type="InterPro" id="IPR029058">
    <property type="entry name" value="AB_hydrolase_fold"/>
</dbReference>
<dbReference type="EC" id="3.1.1.47" evidence="1"/>